<evidence type="ECO:0000256" key="2">
    <source>
        <dbReference type="ARBA" id="ARBA00022691"/>
    </source>
</evidence>
<dbReference type="CDD" id="cd01335">
    <property type="entry name" value="Radical_SAM"/>
    <property type="match status" value="1"/>
</dbReference>
<proteinExistence type="inferred from homology"/>
<dbReference type="RefSeq" id="WP_210512936.1">
    <property type="nucleotide sequence ID" value="NZ_JAFIDN010000011.1"/>
</dbReference>
<dbReference type="InterPro" id="IPR013785">
    <property type="entry name" value="Aldolase_TIM"/>
</dbReference>
<comment type="similarity">
    <text evidence="6">Belongs to the radical SAM superfamily. Anaerobic sulfatase-maturating enzyme family.</text>
</comment>
<dbReference type="GO" id="GO:0016491">
    <property type="term" value="F:oxidoreductase activity"/>
    <property type="evidence" value="ECO:0007669"/>
    <property type="project" value="InterPro"/>
</dbReference>
<dbReference type="GO" id="GO:0046872">
    <property type="term" value="F:metal ion binding"/>
    <property type="evidence" value="ECO:0007669"/>
    <property type="project" value="UniProtKB-KW"/>
</dbReference>
<keyword evidence="3" id="KW-0479">Metal-binding</keyword>
<dbReference type="SMART" id="SM00729">
    <property type="entry name" value="Elp3"/>
    <property type="match status" value="1"/>
</dbReference>
<dbReference type="InterPro" id="IPR058240">
    <property type="entry name" value="rSAM_sf"/>
</dbReference>
<dbReference type="GO" id="GO:0051536">
    <property type="term" value="F:iron-sulfur cluster binding"/>
    <property type="evidence" value="ECO:0007669"/>
    <property type="project" value="UniProtKB-KW"/>
</dbReference>
<keyword evidence="4" id="KW-0408">Iron</keyword>
<dbReference type="InterPro" id="IPR006638">
    <property type="entry name" value="Elp3/MiaA/NifB-like_rSAM"/>
</dbReference>
<dbReference type="PANTHER" id="PTHR43273:SF3">
    <property type="entry name" value="ANAEROBIC SULFATASE-MATURATING ENZYME HOMOLOG ASLB-RELATED"/>
    <property type="match status" value="1"/>
</dbReference>
<accession>A0A8J7SAJ9</accession>
<dbReference type="PROSITE" id="PS51918">
    <property type="entry name" value="RADICAL_SAM"/>
    <property type="match status" value="1"/>
</dbReference>
<reference evidence="8" key="1">
    <citation type="submission" date="2021-02" db="EMBL/GenBank/DDBJ databases">
        <title>Natronogracilivirga saccharolytica gen. nov. sp. nov. a new anaerobic, haloalkiliphilic carbohydrate-fermenting bacterium from soda lake and proposing of Cyclonatronumiaceae fam. nov. in the phylum Balneolaeota.</title>
        <authorList>
            <person name="Zhilina T.N."/>
            <person name="Sorokin D.Y."/>
            <person name="Zavarzina D.G."/>
            <person name="Toshchakov S.V."/>
            <person name="Kublanov I.V."/>
        </authorList>
    </citation>
    <scope>NUCLEOTIDE SEQUENCE</scope>
    <source>
        <strain evidence="8">Z-1702</strain>
    </source>
</reference>
<dbReference type="AlphaFoldDB" id="A0A8J7SAJ9"/>
<dbReference type="Proteomes" id="UP000673975">
    <property type="component" value="Unassembled WGS sequence"/>
</dbReference>
<name>A0A8J7SAJ9_9BACT</name>
<dbReference type="InterPro" id="IPR023867">
    <property type="entry name" value="Sulphatase_maturase_rSAM"/>
</dbReference>
<dbReference type="NCBIfam" id="TIGR03978">
    <property type="entry name" value="rSAM_paired_1"/>
    <property type="match status" value="1"/>
</dbReference>
<feature type="domain" description="Radical SAM core" evidence="7">
    <location>
        <begin position="82"/>
        <end position="314"/>
    </location>
</feature>
<organism evidence="8 9">
    <name type="scientific">Natronogracilivirga saccharolytica</name>
    <dbReference type="NCBI Taxonomy" id="2812953"/>
    <lineage>
        <taxon>Bacteria</taxon>
        <taxon>Pseudomonadati</taxon>
        <taxon>Balneolota</taxon>
        <taxon>Balneolia</taxon>
        <taxon>Balneolales</taxon>
        <taxon>Cyclonatronaceae</taxon>
        <taxon>Natronogracilivirga</taxon>
    </lineage>
</organism>
<keyword evidence="2" id="KW-0949">S-adenosyl-L-methionine</keyword>
<keyword evidence="5" id="KW-0411">Iron-sulfur</keyword>
<evidence type="ECO:0000256" key="5">
    <source>
        <dbReference type="ARBA" id="ARBA00023014"/>
    </source>
</evidence>
<dbReference type="InterPro" id="IPR007197">
    <property type="entry name" value="rSAM"/>
</dbReference>
<gene>
    <name evidence="8" type="primary">hxsB</name>
    <name evidence="8" type="ORF">NATSA_12455</name>
</gene>
<dbReference type="PANTHER" id="PTHR43273">
    <property type="entry name" value="ANAEROBIC SULFATASE-MATURATING ENZYME HOMOLOG ASLB-RELATED"/>
    <property type="match status" value="1"/>
</dbReference>
<dbReference type="Gene3D" id="3.20.20.70">
    <property type="entry name" value="Aldolase class I"/>
    <property type="match status" value="1"/>
</dbReference>
<evidence type="ECO:0000256" key="1">
    <source>
        <dbReference type="ARBA" id="ARBA00001966"/>
    </source>
</evidence>
<dbReference type="SFLD" id="SFLDG01386">
    <property type="entry name" value="main_SPASM_domain-containing"/>
    <property type="match status" value="1"/>
</dbReference>
<evidence type="ECO:0000259" key="7">
    <source>
        <dbReference type="PROSITE" id="PS51918"/>
    </source>
</evidence>
<dbReference type="Pfam" id="PF04055">
    <property type="entry name" value="Radical_SAM"/>
    <property type="match status" value="1"/>
</dbReference>
<dbReference type="EMBL" id="JAFIDN010000011">
    <property type="protein sequence ID" value="MBP3193478.1"/>
    <property type="molecule type" value="Genomic_DNA"/>
</dbReference>
<dbReference type="InterPro" id="IPR024023">
    <property type="entry name" value="rSAM_paired_HxsB"/>
</dbReference>
<comment type="cofactor">
    <cofactor evidence="1">
        <name>[4Fe-4S] cluster</name>
        <dbReference type="ChEBI" id="CHEBI:49883"/>
    </cofactor>
</comment>
<protein>
    <submittedName>
        <fullName evidence="8">His-Xaa-Ser system radical SAM maturase HxsB</fullName>
    </submittedName>
</protein>
<dbReference type="InterPro" id="IPR023885">
    <property type="entry name" value="4Fe4S-binding_SPASM_dom"/>
</dbReference>
<sequence>MSNYSILPFRFERFEDDYFISNEIGEYVYLNPIDFNSFVNHNLDIESDAYLNLKSKHIVADTNIESVIELLATKYRTKKNFLSEFTSLHMIVASLRCNANCSYCQVSKKNVEDYQFDMDKSTAKKTVDMIFKSPSNNIKIEFQGGEPLLNYKIIKYIINYAEWKNIYHKKNLEFVICTNLTLINEKMLRWISKHKVYISTSIDGPRDLHNKNRPLQKNNNSFESVVEKIKLCREYLGEDSVSALMTTSSYSLGNFPEIIDTYRELGFNSIFLRALNPYGFAKRDEHFLAYPVNKFIEEYKLGLDYIIQINLSGEYFCEDYATILLSRILTPFSTGFVDLQSPSGIAISGVIYDYDGDVYVSDEGRMLASSGDKTFKIGNVNNDKYEDIFNSDYLHELIEYSVAESLPQCSTCAYLSYCGGDPVRNYNEQKDFIGHRPTSDFCKKNKSIIQYLLSLLKEDNPEINKIFWSWIIRRNIEL</sequence>
<dbReference type="SUPFAM" id="SSF102114">
    <property type="entry name" value="Radical SAM enzymes"/>
    <property type="match status" value="1"/>
</dbReference>
<comment type="caution">
    <text evidence="8">The sequence shown here is derived from an EMBL/GenBank/DDBJ whole genome shotgun (WGS) entry which is preliminary data.</text>
</comment>
<evidence type="ECO:0000256" key="6">
    <source>
        <dbReference type="ARBA" id="ARBA00023601"/>
    </source>
</evidence>
<dbReference type="NCBIfam" id="TIGR04085">
    <property type="entry name" value="rSAM_more_4Fe4S"/>
    <property type="match status" value="1"/>
</dbReference>
<dbReference type="SFLD" id="SFLDG01067">
    <property type="entry name" value="SPASM/twitch_domain_containing"/>
    <property type="match status" value="1"/>
</dbReference>
<keyword evidence="9" id="KW-1185">Reference proteome</keyword>
<evidence type="ECO:0000313" key="8">
    <source>
        <dbReference type="EMBL" id="MBP3193478.1"/>
    </source>
</evidence>
<dbReference type="SFLD" id="SFLDG01384">
    <property type="entry name" value="thioether_bond_formation_requi"/>
    <property type="match status" value="1"/>
</dbReference>
<evidence type="ECO:0000256" key="3">
    <source>
        <dbReference type="ARBA" id="ARBA00022723"/>
    </source>
</evidence>
<dbReference type="SFLD" id="SFLDS00029">
    <property type="entry name" value="Radical_SAM"/>
    <property type="match status" value="1"/>
</dbReference>
<evidence type="ECO:0000256" key="4">
    <source>
        <dbReference type="ARBA" id="ARBA00023004"/>
    </source>
</evidence>
<evidence type="ECO:0000313" key="9">
    <source>
        <dbReference type="Proteomes" id="UP000673975"/>
    </source>
</evidence>